<dbReference type="InterPro" id="IPR011006">
    <property type="entry name" value="CheY-like_superfamily"/>
</dbReference>
<evidence type="ECO:0000256" key="1">
    <source>
        <dbReference type="ARBA" id="ARBA00000085"/>
    </source>
</evidence>
<dbReference type="SMART" id="SM00387">
    <property type="entry name" value="HATPase_c"/>
    <property type="match status" value="1"/>
</dbReference>
<dbReference type="EC" id="2.7.13.3" evidence="2"/>
<accession>Q8QKW6</accession>
<dbReference type="Pfam" id="PF02518">
    <property type="entry name" value="HATPase_c"/>
    <property type="match status" value="1"/>
</dbReference>
<dbReference type="GO" id="GO:0009927">
    <property type="term" value="F:histidine phosphotransfer kinase activity"/>
    <property type="evidence" value="ECO:0007669"/>
    <property type="project" value="TreeGrafter"/>
</dbReference>
<dbReference type="InterPro" id="IPR036097">
    <property type="entry name" value="HisK_dim/P_sf"/>
</dbReference>
<feature type="domain" description="Response regulatory" evidence="7">
    <location>
        <begin position="446"/>
        <end position="566"/>
    </location>
</feature>
<feature type="domain" description="Histidine kinase" evidence="6">
    <location>
        <begin position="196"/>
        <end position="424"/>
    </location>
</feature>
<keyword evidence="5" id="KW-1133">Transmembrane helix</keyword>
<dbReference type="InterPro" id="IPR036890">
    <property type="entry name" value="HATPase_C_sf"/>
</dbReference>
<dbReference type="SUPFAM" id="SSF47384">
    <property type="entry name" value="Homodimeric domain of signal transducing histidine kinase"/>
    <property type="match status" value="1"/>
</dbReference>
<sequence>MHLFSSHAFVCAMMVLVTVFTALTINTERSILSRISERGAYINVSGLQRMYSQRISMLKAVEDTRSCLSYGDEFDYINETFVEAHEELSTIPMSRTTRDAYFTVDDTLKDFQAQLLFPSTECSLVEAATTFLGYMNELVGLIETDLSDEVSDLSLTLTAFQCALFCIVVLAGVCSTWRSEREKKGYVASTDRMIQYLFHEIRNPLNHVVNGLDHVLQTGPANMPTDDITGELGRCSAAGVIITALLDDVLAMAAIDSKATIPVYATRIPAIVNNVSDIVSLSSSQSHCNVKVETHVELSCESYMTNAVKLSQVLMNFATNAVKYAGPEKTVTIGVTTLGQKSSHKKSKDVLQFFVKDNGVGMTKETQKQLFSKFKTFHRDSGTGLGLFIANSIVRDMGGKIGVVSPDPATGCGTMFEFKLTMDRCSETDCVGGDLPSATSIQPNLTILVADDEQINCKILQRKLTSKAVSHLKWTILQSMTLPGVLDTCKTSHVDVILLDEHFGNGQLGSVYISTLRNNGIRCPVITASANCSPSDSAMYQSRGAFSTIGKPMPASEILVATIAQAYESAKIP</sequence>
<evidence type="ECO:0000256" key="2">
    <source>
        <dbReference type="ARBA" id="ARBA00012438"/>
    </source>
</evidence>
<reference evidence="8 9" key="4">
    <citation type="journal article" date="2000" name="Virology">
        <title>The brown algal virus EsV-1 particle contains a putative hybrid histidine kinase.</title>
        <authorList>
            <person name="Delaroque N."/>
            <person name="Wolf S."/>
            <person name="Muller D.G."/>
            <person name="Knippers R."/>
        </authorList>
    </citation>
    <scope>NUCLEOTIDE SEQUENCE [LARGE SCALE GENOMIC DNA]</scope>
    <source>
        <strain evidence="9">Isolate New Zealand/Kaikoura/1988</strain>
    </source>
</reference>
<evidence type="ECO:0000256" key="5">
    <source>
        <dbReference type="SAM" id="Phobius"/>
    </source>
</evidence>
<dbReference type="Gene3D" id="3.30.565.10">
    <property type="entry name" value="Histidine kinase-like ATPase, C-terminal domain"/>
    <property type="match status" value="1"/>
</dbReference>
<keyword evidence="3" id="KW-0808">Transferase</keyword>
<dbReference type="Gene3D" id="3.40.50.2300">
    <property type="match status" value="1"/>
</dbReference>
<keyword evidence="5" id="KW-0812">Transmembrane</keyword>
<reference evidence="8 9" key="3">
    <citation type="journal article" date="2000" name="Virology">
        <title>Characterization and immunolocalization of major structural proteins in the brown algal virus EsV-1.</title>
        <authorList>
            <person name="Delaroque N."/>
            <person name="Wolf S."/>
            <person name="Muller D.G."/>
            <person name="Knippers R."/>
        </authorList>
    </citation>
    <scope>NUCLEOTIDE SEQUENCE [LARGE SCALE GENOMIC DNA]</scope>
    <source>
        <strain evidence="9">Isolate New Zealand/Kaikoura/1988</strain>
    </source>
</reference>
<dbReference type="EMBL" id="AF204951">
    <property type="protein sequence ID" value="AAK14440.1"/>
    <property type="molecule type" value="Genomic_DNA"/>
</dbReference>
<evidence type="ECO:0000313" key="9">
    <source>
        <dbReference type="Proteomes" id="UP000000864"/>
    </source>
</evidence>
<keyword evidence="5" id="KW-0472">Membrane</keyword>
<keyword evidence="9" id="KW-1185">Reference proteome</keyword>
<gene>
    <name evidence="8" type="primary">ORF 14</name>
</gene>
<name>Q8QKW6_ESV1K</name>
<dbReference type="PROSITE" id="PS50109">
    <property type="entry name" value="HIS_KIN"/>
    <property type="match status" value="1"/>
</dbReference>
<dbReference type="InterPro" id="IPR005467">
    <property type="entry name" value="His_kinase_dom"/>
</dbReference>
<protein>
    <recommendedName>
        <fullName evidence="2">histidine kinase</fullName>
        <ecNumber evidence="2">2.7.13.3</ecNumber>
    </recommendedName>
</protein>
<dbReference type="InterPro" id="IPR001789">
    <property type="entry name" value="Sig_transdc_resp-reg_receiver"/>
</dbReference>
<dbReference type="SUPFAM" id="SSF55874">
    <property type="entry name" value="ATPase domain of HSP90 chaperone/DNA topoisomerase II/histidine kinase"/>
    <property type="match status" value="1"/>
</dbReference>
<evidence type="ECO:0000313" key="8">
    <source>
        <dbReference type="EMBL" id="AAK14440.1"/>
    </source>
</evidence>
<dbReference type="Proteomes" id="UP000000864">
    <property type="component" value="Segment"/>
</dbReference>
<dbReference type="Pfam" id="PF00072">
    <property type="entry name" value="Response_reg"/>
    <property type="match status" value="1"/>
</dbReference>
<dbReference type="InterPro" id="IPR004358">
    <property type="entry name" value="Sig_transdc_His_kin-like_C"/>
</dbReference>
<evidence type="ECO:0000256" key="4">
    <source>
        <dbReference type="ARBA" id="ARBA00022777"/>
    </source>
</evidence>
<feature type="transmembrane region" description="Helical" evidence="5">
    <location>
        <begin position="6"/>
        <end position="25"/>
    </location>
</feature>
<proteinExistence type="predicted"/>
<evidence type="ECO:0000259" key="6">
    <source>
        <dbReference type="PROSITE" id="PS50109"/>
    </source>
</evidence>
<dbReference type="KEGG" id="vg:920738"/>
<dbReference type="PROSITE" id="PS50110">
    <property type="entry name" value="RESPONSE_REGULATORY"/>
    <property type="match status" value="1"/>
</dbReference>
<comment type="catalytic activity">
    <reaction evidence="1">
        <text>ATP + protein L-histidine = ADP + protein N-phospho-L-histidine.</text>
        <dbReference type="EC" id="2.7.13.3"/>
    </reaction>
</comment>
<evidence type="ECO:0000256" key="3">
    <source>
        <dbReference type="ARBA" id="ARBA00022679"/>
    </source>
</evidence>
<dbReference type="PANTHER" id="PTHR43047">
    <property type="entry name" value="TWO-COMPONENT HISTIDINE PROTEIN KINASE"/>
    <property type="match status" value="1"/>
</dbReference>
<organismHost>
    <name type="scientific">Ectocarpus siliculosus</name>
    <name type="common">Brown alga</name>
    <name type="synonym">Conferva siliculosa</name>
    <dbReference type="NCBI Taxonomy" id="2880"/>
</organismHost>
<dbReference type="PANTHER" id="PTHR43047:SF72">
    <property type="entry name" value="OSMOSENSING HISTIDINE PROTEIN KINASE SLN1"/>
    <property type="match status" value="1"/>
</dbReference>
<organism evidence="8 9">
    <name type="scientific">Ectocarpus siliculosus virus 1 (isolate New Zealand/Kaikoura/1988)</name>
    <name type="common">EsV-1</name>
    <dbReference type="NCBI Taxonomy" id="654926"/>
    <lineage>
        <taxon>Viruses</taxon>
        <taxon>Varidnaviria</taxon>
        <taxon>Bamfordvirae</taxon>
        <taxon>Nucleocytoviricota</taxon>
        <taxon>Megaviricetes</taxon>
        <taxon>Algavirales</taxon>
        <taxon>Phycodnaviridae</taxon>
        <taxon>Phaeovirus</taxon>
        <taxon>Phaeovirus unasiliculosus</taxon>
        <taxon>Ectocarpus siliculosus virus 1</taxon>
    </lineage>
</organism>
<dbReference type="GO" id="GO:0000155">
    <property type="term" value="F:phosphorelay sensor kinase activity"/>
    <property type="evidence" value="ECO:0007669"/>
    <property type="project" value="InterPro"/>
</dbReference>
<keyword evidence="4" id="KW-0418">Kinase</keyword>
<dbReference type="SUPFAM" id="SSF52172">
    <property type="entry name" value="CheY-like"/>
    <property type="match status" value="1"/>
</dbReference>
<reference evidence="8 9" key="2">
    <citation type="journal article" date="1998" name="Adv. Virus Res.">
        <title>Viruses in marine brown algae.</title>
        <authorList>
            <person name="Muller D.G."/>
            <person name="Kapp M."/>
            <person name="Knippers R."/>
        </authorList>
    </citation>
    <scope>NUCLEOTIDE SEQUENCE [LARGE SCALE GENOMIC DNA]</scope>
    <source>
        <strain evidence="9">Isolate New Zealand/Kaikoura/1988</strain>
    </source>
</reference>
<reference evidence="8 9" key="1">
    <citation type="journal article" date="1995" name="Virology">
        <title>Coat protein of the Ectocarpus siliculosus virus.</title>
        <authorList>
            <person name="Klein M."/>
            <person name="Lanka S.T."/>
            <person name="Knippers R."/>
            <person name="Muller D.G."/>
        </authorList>
    </citation>
    <scope>NUCLEOTIDE SEQUENCE [LARGE SCALE GENOMIC DNA]</scope>
    <source>
        <strain evidence="9">Isolate New Zealand/Kaikoura/1988</strain>
    </source>
</reference>
<evidence type="ECO:0000259" key="7">
    <source>
        <dbReference type="PROSITE" id="PS50110"/>
    </source>
</evidence>
<dbReference type="GO" id="GO:0005886">
    <property type="term" value="C:plasma membrane"/>
    <property type="evidence" value="ECO:0007669"/>
    <property type="project" value="TreeGrafter"/>
</dbReference>
<dbReference type="InterPro" id="IPR003594">
    <property type="entry name" value="HATPase_dom"/>
</dbReference>
<dbReference type="PRINTS" id="PR00344">
    <property type="entry name" value="BCTRLSENSOR"/>
</dbReference>